<dbReference type="InterPro" id="IPR004480">
    <property type="entry name" value="Monothiol_GRX-rel"/>
</dbReference>
<keyword evidence="1" id="KW-0676">Redox-active center</keyword>
<dbReference type="eggNOG" id="arCOG04648">
    <property type="taxonomic scope" value="Archaea"/>
</dbReference>
<proteinExistence type="predicted"/>
<dbReference type="AlphaFoldDB" id="M1XRS0"/>
<gene>
    <name evidence="3" type="primary">grx4</name>
    <name evidence="3" type="ordered locus">Nmlp_2775</name>
</gene>
<evidence type="ECO:0000256" key="1">
    <source>
        <dbReference type="ARBA" id="ARBA00023284"/>
    </source>
</evidence>
<dbReference type="EMBL" id="HF582854">
    <property type="protein sequence ID" value="CCQ36928.1"/>
    <property type="molecule type" value="Genomic_DNA"/>
</dbReference>
<sequence>MTFDPSGGVEPDEVRERVDELLEDNELVLFMKGNKLMPQCGYSQKALDVLTKYHDADDIVAEDVLPALDAYRAALEEQSGWETIPQTFVDGEFIGGSDILEELHQRGELADELGVDVDVEFDSDSDADDGLEAPF</sequence>
<evidence type="ECO:0000313" key="3">
    <source>
        <dbReference type="EMBL" id="CCQ36928.1"/>
    </source>
</evidence>
<dbReference type="HOGENOM" id="CLU_026126_2_1_2"/>
<dbReference type="Pfam" id="PF00462">
    <property type="entry name" value="Glutaredoxin"/>
    <property type="match status" value="1"/>
</dbReference>
<dbReference type="Gene3D" id="3.40.30.10">
    <property type="entry name" value="Glutaredoxin"/>
    <property type="match status" value="1"/>
</dbReference>
<dbReference type="PANTHER" id="PTHR10293">
    <property type="entry name" value="GLUTAREDOXIN FAMILY MEMBER"/>
    <property type="match status" value="1"/>
</dbReference>
<dbReference type="STRING" id="268739.Nmlp_2775"/>
<evidence type="ECO:0000259" key="2">
    <source>
        <dbReference type="Pfam" id="PF00462"/>
    </source>
</evidence>
<dbReference type="RefSeq" id="WP_015409694.1">
    <property type="nucleotide sequence ID" value="NC_020388.1"/>
</dbReference>
<name>M1XRS0_NATM8</name>
<protein>
    <submittedName>
        <fullName evidence="3">Glutaredoxin</fullName>
    </submittedName>
</protein>
<dbReference type="InterPro" id="IPR036249">
    <property type="entry name" value="Thioredoxin-like_sf"/>
</dbReference>
<dbReference type="PANTHER" id="PTHR10293:SF16">
    <property type="entry name" value="GLUTAREDOXIN-RELATED PROTEIN 5, MITOCHONDRIAL"/>
    <property type="match status" value="1"/>
</dbReference>
<dbReference type="InterPro" id="IPR002109">
    <property type="entry name" value="Glutaredoxin"/>
</dbReference>
<dbReference type="Proteomes" id="UP000011867">
    <property type="component" value="Chromosome"/>
</dbReference>
<reference evidence="3 4" key="1">
    <citation type="journal article" date="2013" name="Genome Announc.">
        <title>Genome of the haloarchaeon Natronomonas moolapensis, a neutrophilic member of a previously haloalkaliphilic genus.</title>
        <authorList>
            <person name="Dyall-Smith M.L."/>
            <person name="Pfeiffer F."/>
            <person name="Oberwinkler T."/>
            <person name="Klee K."/>
            <person name="Rampp M."/>
            <person name="Palm P."/>
            <person name="Gross K."/>
            <person name="Schuster S.C."/>
            <person name="Oesterhelt D."/>
        </authorList>
    </citation>
    <scope>NUCLEOTIDE SEQUENCE [LARGE SCALE GENOMIC DNA]</scope>
    <source>
        <strain evidence="4">DSM 18674 / JCM 14361 / 8.8.11</strain>
    </source>
</reference>
<dbReference type="OrthoDB" id="203033at2157"/>
<organism evidence="3 4">
    <name type="scientific">Natronomonas moolapensis (strain DSM 18674 / CECT 7526 / JCM 14361 / 8.8.11)</name>
    <dbReference type="NCBI Taxonomy" id="268739"/>
    <lineage>
        <taxon>Archaea</taxon>
        <taxon>Methanobacteriati</taxon>
        <taxon>Methanobacteriota</taxon>
        <taxon>Stenosarchaea group</taxon>
        <taxon>Halobacteria</taxon>
        <taxon>Halobacteriales</taxon>
        <taxon>Natronomonadaceae</taxon>
        <taxon>Natronomonas</taxon>
    </lineage>
</organism>
<dbReference type="SUPFAM" id="SSF52833">
    <property type="entry name" value="Thioredoxin-like"/>
    <property type="match status" value="1"/>
</dbReference>
<keyword evidence="4" id="KW-1185">Reference proteome</keyword>
<dbReference type="GeneID" id="14651498"/>
<feature type="domain" description="Glutaredoxin" evidence="2">
    <location>
        <begin position="28"/>
        <end position="94"/>
    </location>
</feature>
<dbReference type="PROSITE" id="PS51354">
    <property type="entry name" value="GLUTAREDOXIN_2"/>
    <property type="match status" value="1"/>
</dbReference>
<accession>M1XRS0</accession>
<dbReference type="KEGG" id="nmo:Nmlp_2775"/>
<evidence type="ECO:0000313" key="4">
    <source>
        <dbReference type="Proteomes" id="UP000011867"/>
    </source>
</evidence>